<dbReference type="InterPro" id="IPR011006">
    <property type="entry name" value="CheY-like_superfamily"/>
</dbReference>
<feature type="domain" description="Response regulatory" evidence="3">
    <location>
        <begin position="7"/>
        <end position="118"/>
    </location>
</feature>
<dbReference type="AlphaFoldDB" id="A0A850Q9S2"/>
<evidence type="ECO:0000313" key="7">
    <source>
        <dbReference type="Proteomes" id="UP000592216"/>
    </source>
</evidence>
<dbReference type="RefSeq" id="WP_176855297.1">
    <property type="nucleotide sequence ID" value="NZ_JABCJD010000007.1"/>
</dbReference>
<dbReference type="Gene3D" id="3.40.50.2300">
    <property type="match status" value="1"/>
</dbReference>
<dbReference type="GO" id="GO:0000160">
    <property type="term" value="P:phosphorelay signal transduction system"/>
    <property type="evidence" value="ECO:0007669"/>
    <property type="project" value="InterPro"/>
</dbReference>
<evidence type="ECO:0000313" key="5">
    <source>
        <dbReference type="EMBL" id="NVO28615.1"/>
    </source>
</evidence>
<evidence type="ECO:0000259" key="3">
    <source>
        <dbReference type="PROSITE" id="PS50110"/>
    </source>
</evidence>
<keyword evidence="1 2" id="KW-0597">Phosphoprotein</keyword>
<evidence type="ECO:0000313" key="4">
    <source>
        <dbReference type="EMBL" id="NVO23235.1"/>
    </source>
</evidence>
<organism evidence="4 7">
    <name type="scientific">Donghicola mangrovi</name>
    <dbReference type="NCBI Taxonomy" id="2729614"/>
    <lineage>
        <taxon>Bacteria</taxon>
        <taxon>Pseudomonadati</taxon>
        <taxon>Pseudomonadota</taxon>
        <taxon>Alphaproteobacteria</taxon>
        <taxon>Rhodobacterales</taxon>
        <taxon>Roseobacteraceae</taxon>
        <taxon>Donghicola</taxon>
    </lineage>
</organism>
<feature type="modified residue" description="4-aspartylphosphate" evidence="2">
    <location>
        <position position="57"/>
    </location>
</feature>
<comment type="caution">
    <text evidence="4">The sequence shown here is derived from an EMBL/GenBank/DDBJ whole genome shotgun (WGS) entry which is preliminary data.</text>
</comment>
<dbReference type="Proteomes" id="UP000523601">
    <property type="component" value="Unassembled WGS sequence"/>
</dbReference>
<dbReference type="Proteomes" id="UP000592216">
    <property type="component" value="Unassembled WGS sequence"/>
</dbReference>
<dbReference type="PANTHER" id="PTHR44591">
    <property type="entry name" value="STRESS RESPONSE REGULATOR PROTEIN 1"/>
    <property type="match status" value="1"/>
</dbReference>
<dbReference type="Pfam" id="PF00072">
    <property type="entry name" value="Response_reg"/>
    <property type="match status" value="1"/>
</dbReference>
<sequence length="119" mass="13093">MSEAMPRVLIVEDEVIVALDLSEVIEERGYEVVGPCSRLKQAEHAAREAQIDAAFLDVNLGYGATTEGVARILRERNIPFAFITADAPDGVEFRRTGEPLIRKPASHAALINCLEKWCA</sequence>
<dbReference type="SMART" id="SM00448">
    <property type="entry name" value="REC"/>
    <property type="match status" value="1"/>
</dbReference>
<dbReference type="InterPro" id="IPR050595">
    <property type="entry name" value="Bact_response_regulator"/>
</dbReference>
<evidence type="ECO:0000256" key="1">
    <source>
        <dbReference type="ARBA" id="ARBA00022553"/>
    </source>
</evidence>
<gene>
    <name evidence="5" type="ORF">HJ526_14385</name>
    <name evidence="4" type="ORF">HJ536_07695</name>
</gene>
<name>A0A850Q9S2_9RHOB</name>
<reference evidence="6 7" key="1">
    <citation type="submission" date="2020-04" db="EMBL/GenBank/DDBJ databases">
        <title>Donghicola sp., a member of the Rhodobacteraceae family isolated from mangrove forest in Thailand.</title>
        <authorList>
            <person name="Charoenyingcharoen P."/>
            <person name="Yukphan P."/>
        </authorList>
    </citation>
    <scope>NUCLEOTIDE SEQUENCE [LARGE SCALE GENOMIC DNA]</scope>
    <source>
        <strain evidence="4 7">B5-SW-15</strain>
        <strain evidence="5 6">C2-DW-16</strain>
    </source>
</reference>
<evidence type="ECO:0000256" key="2">
    <source>
        <dbReference type="PROSITE-ProRule" id="PRU00169"/>
    </source>
</evidence>
<dbReference type="PROSITE" id="PS50110">
    <property type="entry name" value="RESPONSE_REGULATORY"/>
    <property type="match status" value="1"/>
</dbReference>
<dbReference type="InterPro" id="IPR001789">
    <property type="entry name" value="Sig_transdc_resp-reg_receiver"/>
</dbReference>
<protein>
    <submittedName>
        <fullName evidence="4">Response regulator</fullName>
    </submittedName>
</protein>
<keyword evidence="6" id="KW-1185">Reference proteome</keyword>
<evidence type="ECO:0000313" key="6">
    <source>
        <dbReference type="Proteomes" id="UP000523601"/>
    </source>
</evidence>
<proteinExistence type="predicted"/>
<dbReference type="EMBL" id="JABCJD010000007">
    <property type="protein sequence ID" value="NVO28615.1"/>
    <property type="molecule type" value="Genomic_DNA"/>
</dbReference>
<dbReference type="EMBL" id="JABCJE010000002">
    <property type="protein sequence ID" value="NVO23235.1"/>
    <property type="molecule type" value="Genomic_DNA"/>
</dbReference>
<dbReference type="SUPFAM" id="SSF52172">
    <property type="entry name" value="CheY-like"/>
    <property type="match status" value="1"/>
</dbReference>
<accession>A0A850Q9S2</accession>
<dbReference type="PANTHER" id="PTHR44591:SF24">
    <property type="entry name" value="PROTEIN-GLUTAMATE METHYLESTERASE_PROTEIN-GLUTAMINE GLUTAMINASE 1"/>
    <property type="match status" value="1"/>
</dbReference>